<keyword evidence="2" id="KW-1185">Reference proteome</keyword>
<evidence type="ECO:0000313" key="2">
    <source>
        <dbReference type="Proteomes" id="UP000289738"/>
    </source>
</evidence>
<dbReference type="EMBL" id="SDMP01000014">
    <property type="protein sequence ID" value="RYR16420.1"/>
    <property type="molecule type" value="Genomic_DNA"/>
</dbReference>
<reference evidence="1 2" key="1">
    <citation type="submission" date="2019-01" db="EMBL/GenBank/DDBJ databases">
        <title>Sequencing of cultivated peanut Arachis hypogaea provides insights into genome evolution and oil improvement.</title>
        <authorList>
            <person name="Chen X."/>
        </authorList>
    </citation>
    <scope>NUCLEOTIDE SEQUENCE [LARGE SCALE GENOMIC DNA]</scope>
    <source>
        <strain evidence="2">cv. Fuhuasheng</strain>
        <tissue evidence="1">Leaves</tissue>
    </source>
</reference>
<gene>
    <name evidence="1" type="ORF">Ahy_B04g073435</name>
</gene>
<dbReference type="Proteomes" id="UP000289738">
    <property type="component" value="Chromosome B04"/>
</dbReference>
<sequence>MKRISTLLGPRKVIQKGQGYGKKAGHSMFFLENIFVPPIKFRPPTKGGDMVSEHAHTDLLSKILQSNIRLGDAHLNKEDPSMVLARWVELQQSVNVLFTSNTSGKTEYVYARVKLSRYSLEVLSEDLPATISKISFPKTMKWNSQVCGI</sequence>
<accession>A0A444ZQE0</accession>
<name>A0A444ZQE0_ARAHY</name>
<comment type="caution">
    <text evidence="1">The sequence shown here is derived from an EMBL/GenBank/DDBJ whole genome shotgun (WGS) entry which is preliminary data.</text>
</comment>
<proteinExistence type="predicted"/>
<dbReference type="AlphaFoldDB" id="A0A444ZQE0"/>
<protein>
    <submittedName>
        <fullName evidence="1">Uncharacterized protein</fullName>
    </submittedName>
</protein>
<dbReference type="STRING" id="3818.A0A444ZQE0"/>
<dbReference type="SUPFAM" id="SSF64484">
    <property type="entry name" value="beta and beta-prime subunits of DNA dependent RNA-polymerase"/>
    <property type="match status" value="1"/>
</dbReference>
<evidence type="ECO:0000313" key="1">
    <source>
        <dbReference type="EMBL" id="RYR16420.1"/>
    </source>
</evidence>
<organism evidence="1 2">
    <name type="scientific">Arachis hypogaea</name>
    <name type="common">Peanut</name>
    <dbReference type="NCBI Taxonomy" id="3818"/>
    <lineage>
        <taxon>Eukaryota</taxon>
        <taxon>Viridiplantae</taxon>
        <taxon>Streptophyta</taxon>
        <taxon>Embryophyta</taxon>
        <taxon>Tracheophyta</taxon>
        <taxon>Spermatophyta</taxon>
        <taxon>Magnoliopsida</taxon>
        <taxon>eudicotyledons</taxon>
        <taxon>Gunneridae</taxon>
        <taxon>Pentapetalae</taxon>
        <taxon>rosids</taxon>
        <taxon>fabids</taxon>
        <taxon>Fabales</taxon>
        <taxon>Fabaceae</taxon>
        <taxon>Papilionoideae</taxon>
        <taxon>50 kb inversion clade</taxon>
        <taxon>dalbergioids sensu lato</taxon>
        <taxon>Dalbergieae</taxon>
        <taxon>Pterocarpus clade</taxon>
        <taxon>Arachis</taxon>
    </lineage>
</organism>